<dbReference type="InterPro" id="IPR027417">
    <property type="entry name" value="P-loop_NTPase"/>
</dbReference>
<evidence type="ECO:0000259" key="3">
    <source>
        <dbReference type="Pfam" id="PF00685"/>
    </source>
</evidence>
<dbReference type="EMBL" id="QDEB01083536">
    <property type="protein sequence ID" value="RZC34037.1"/>
    <property type="molecule type" value="Genomic_DNA"/>
</dbReference>
<dbReference type="InterPro" id="IPR000863">
    <property type="entry name" value="Sulfotransferase_dom"/>
</dbReference>
<dbReference type="SUPFAM" id="SSF52540">
    <property type="entry name" value="P-loop containing nucleoside triphosphate hydrolases"/>
    <property type="match status" value="1"/>
</dbReference>
<feature type="non-terminal residue" evidence="4">
    <location>
        <position position="100"/>
    </location>
</feature>
<dbReference type="Pfam" id="PF00685">
    <property type="entry name" value="Sulfotransfer_1"/>
    <property type="match status" value="1"/>
</dbReference>
<accession>A0A482VNU6</accession>
<feature type="domain" description="Sulfotransferase" evidence="3">
    <location>
        <begin position="1"/>
        <end position="94"/>
    </location>
</feature>
<gene>
    <name evidence="4" type="ORF">BDFB_014937</name>
</gene>
<evidence type="ECO:0000313" key="4">
    <source>
        <dbReference type="EMBL" id="RZC34037.1"/>
    </source>
</evidence>
<organism evidence="4 5">
    <name type="scientific">Asbolus verrucosus</name>
    <name type="common">Desert ironclad beetle</name>
    <dbReference type="NCBI Taxonomy" id="1661398"/>
    <lineage>
        <taxon>Eukaryota</taxon>
        <taxon>Metazoa</taxon>
        <taxon>Ecdysozoa</taxon>
        <taxon>Arthropoda</taxon>
        <taxon>Hexapoda</taxon>
        <taxon>Insecta</taxon>
        <taxon>Pterygota</taxon>
        <taxon>Neoptera</taxon>
        <taxon>Endopterygota</taxon>
        <taxon>Coleoptera</taxon>
        <taxon>Polyphaga</taxon>
        <taxon>Cucujiformia</taxon>
        <taxon>Tenebrionidae</taxon>
        <taxon>Pimeliinae</taxon>
        <taxon>Asbolus</taxon>
    </lineage>
</organism>
<dbReference type="GO" id="GO:0008146">
    <property type="term" value="F:sulfotransferase activity"/>
    <property type="evidence" value="ECO:0007669"/>
    <property type="project" value="InterPro"/>
</dbReference>
<reference evidence="4 5" key="1">
    <citation type="submission" date="2017-03" db="EMBL/GenBank/DDBJ databases">
        <title>Genome of the blue death feigning beetle - Asbolus verrucosus.</title>
        <authorList>
            <person name="Rider S.D."/>
        </authorList>
    </citation>
    <scope>NUCLEOTIDE SEQUENCE [LARGE SCALE GENOMIC DNA]</scope>
    <source>
        <strain evidence="4">Butters</strain>
        <tissue evidence="4">Head and leg muscle</tissue>
    </source>
</reference>
<dbReference type="AlphaFoldDB" id="A0A482VNU6"/>
<evidence type="ECO:0000256" key="1">
    <source>
        <dbReference type="ARBA" id="ARBA00005771"/>
    </source>
</evidence>
<keyword evidence="5" id="KW-1185">Reference proteome</keyword>
<comment type="similarity">
    <text evidence="1">Belongs to the sulfotransferase 1 family.</text>
</comment>
<protein>
    <submittedName>
        <fullName evidence="4">Sulfotransfer 1 domain containing protein</fullName>
    </submittedName>
</protein>
<evidence type="ECO:0000256" key="2">
    <source>
        <dbReference type="ARBA" id="ARBA00022679"/>
    </source>
</evidence>
<dbReference type="Gene3D" id="3.40.50.300">
    <property type="entry name" value="P-loop containing nucleotide triphosphate hydrolases"/>
    <property type="match status" value="1"/>
</dbReference>
<proteinExistence type="inferred from homology"/>
<dbReference type="PANTHER" id="PTHR11783">
    <property type="entry name" value="SULFOTRANSFERASE SULT"/>
    <property type="match status" value="1"/>
</dbReference>
<evidence type="ECO:0000313" key="5">
    <source>
        <dbReference type="Proteomes" id="UP000292052"/>
    </source>
</evidence>
<dbReference type="OrthoDB" id="205623at2759"/>
<name>A0A482VNU6_ASBVE</name>
<dbReference type="Proteomes" id="UP000292052">
    <property type="component" value="Unassembled WGS sequence"/>
</dbReference>
<comment type="caution">
    <text evidence="4">The sequence shown here is derived from an EMBL/GenBank/DDBJ whole genome shotgun (WGS) entry which is preliminary data.</text>
</comment>
<sequence>MNKDLLKCITKISTFLDVKYSTKQYEALEEHLKIENFKKNKSVNGDVFKDLGITKSDEESFVRKGRSGGWRDYFVNELNSDADEWIENNLKQTGIKFPQL</sequence>
<keyword evidence="2" id="KW-0808">Transferase</keyword>